<keyword evidence="3 10" id="KW-0808">Transferase</keyword>
<dbReference type="FunFam" id="3.40.50.150:FF:000076">
    <property type="entry name" value="probable methyltransferase PMT21"/>
    <property type="match status" value="1"/>
</dbReference>
<protein>
    <recommendedName>
        <fullName evidence="10">Methyltransferase</fullName>
        <ecNumber evidence="10">2.1.1.-</ecNumber>
    </recommendedName>
</protein>
<dbReference type="KEGG" id="egu:105038132"/>
<evidence type="ECO:0000256" key="5">
    <source>
        <dbReference type="ARBA" id="ARBA00022968"/>
    </source>
</evidence>
<evidence type="ECO:0000256" key="7">
    <source>
        <dbReference type="ARBA" id="ARBA00023136"/>
    </source>
</evidence>
<name>A0A6I9QQ06_ELAGV</name>
<keyword evidence="6" id="KW-1133">Transmembrane helix</keyword>
<evidence type="ECO:0000256" key="8">
    <source>
        <dbReference type="ARBA" id="ARBA00023180"/>
    </source>
</evidence>
<dbReference type="Gene3D" id="3.40.50.150">
    <property type="entry name" value="Vaccinia Virus protein VP39"/>
    <property type="match status" value="2"/>
</dbReference>
<comment type="subcellular location">
    <subcellularLocation>
        <location evidence="9">Endomembrane system</location>
        <topology evidence="9">Single-pass type II membrane protein</topology>
    </subcellularLocation>
    <subcellularLocation>
        <location evidence="10">Membrane</location>
        <topology evidence="10">Single-pass type II membrane protein</topology>
    </subcellularLocation>
</comment>
<evidence type="ECO:0000256" key="4">
    <source>
        <dbReference type="ARBA" id="ARBA00022692"/>
    </source>
</evidence>
<dbReference type="GO" id="GO:0008168">
    <property type="term" value="F:methyltransferase activity"/>
    <property type="evidence" value="ECO:0007669"/>
    <property type="project" value="UniProtKB-UniRule"/>
</dbReference>
<comment type="similarity">
    <text evidence="1 10">Belongs to the methyltransferase superfamily.</text>
</comment>
<evidence type="ECO:0000256" key="6">
    <source>
        <dbReference type="ARBA" id="ARBA00022989"/>
    </source>
</evidence>
<dbReference type="PANTHER" id="PTHR10108">
    <property type="entry name" value="SAM-DEPENDENT METHYLTRANSFERASE"/>
    <property type="match status" value="1"/>
</dbReference>
<dbReference type="InterPro" id="IPR029063">
    <property type="entry name" value="SAM-dependent_MTases_sf"/>
</dbReference>
<dbReference type="CDD" id="cd02440">
    <property type="entry name" value="AdoMet_MTases"/>
    <property type="match status" value="1"/>
</dbReference>
<dbReference type="AlphaFoldDB" id="A0A6I9QQ06"/>
<dbReference type="InterPro" id="IPR004159">
    <property type="entry name" value="Put_SAM_MeTrfase"/>
</dbReference>
<evidence type="ECO:0000256" key="3">
    <source>
        <dbReference type="ARBA" id="ARBA00022679"/>
    </source>
</evidence>
<keyword evidence="5 10" id="KW-0735">Signal-anchor</keyword>
<evidence type="ECO:0000313" key="12">
    <source>
        <dbReference type="RefSeq" id="XP_010912141.1"/>
    </source>
</evidence>
<dbReference type="GO" id="GO:0005768">
    <property type="term" value="C:endosome"/>
    <property type="evidence" value="ECO:0007669"/>
    <property type="project" value="TreeGrafter"/>
</dbReference>
<evidence type="ECO:0000313" key="11">
    <source>
        <dbReference type="Proteomes" id="UP000504607"/>
    </source>
</evidence>
<dbReference type="EC" id="2.1.1.-" evidence="10"/>
<evidence type="ECO:0000256" key="1">
    <source>
        <dbReference type="ARBA" id="ARBA00008361"/>
    </source>
</evidence>
<keyword evidence="4" id="KW-0812">Transmembrane</keyword>
<dbReference type="GO" id="GO:0005802">
    <property type="term" value="C:trans-Golgi network"/>
    <property type="evidence" value="ECO:0007669"/>
    <property type="project" value="TreeGrafter"/>
</dbReference>
<keyword evidence="2 10" id="KW-0489">Methyltransferase</keyword>
<evidence type="ECO:0000256" key="9">
    <source>
        <dbReference type="ARBA" id="ARBA00060399"/>
    </source>
</evidence>
<reference evidence="12" key="1">
    <citation type="submission" date="2025-08" db="UniProtKB">
        <authorList>
            <consortium name="RefSeq"/>
        </authorList>
    </citation>
    <scope>IDENTIFICATION</scope>
</reference>
<keyword evidence="8 10" id="KW-0325">Glycoprotein</keyword>
<dbReference type="Pfam" id="PF03141">
    <property type="entry name" value="Methyltransf_29"/>
    <property type="match status" value="1"/>
</dbReference>
<dbReference type="InParanoid" id="A0A6I9QQ06"/>
<dbReference type="OrthoDB" id="2013972at2759"/>
<sequence length="623" mass="70434">MAGLHLSSILPNPNRRTLAFIFLTALLCLLSYLLGIYQNSRSSLPSPLPAHRAAADCLLRPLPRPPSSAGADLDFLPHHYAATALPPLPDGDLPPIPFCAHNFTDYCPCQDPTRERRFPMHNLEHRERHCPAPDERVRCRIPRPEGYRTPLPWPASRDRAWFANVPSKRLSIAKAEQNWVRVEGNWLVFPGGGTSFSQGVKWYVDQMAKLFPLKSGEVRTVLDIGCGVASFGGHLLDYNILTMSVAPRDVHEAQVQFALERGLPAMLGVLSVHKLPYPSRSFDMVHCARCLIQWAGFDGLYLLEIDRVLRPGGYWVLSGPPIHWKRLYKGWQRKPQDLQAEQNAIEDLARRLCWKKVSEKDTIAVWRKPTNHLHCSKKSKILKSPPFCEGTDLDFAWYKKIELCITPLPKVEVAEDVAGGSLEKWPRRLNAAPPRITAGSIKGITVKTFYQDNQIWNQRVVHYEAYLSSLKEGKYRNIMDMNAGLGGFAAAMSKYPVWVMNVIPADGTNNTLGIIYERGLIGTYMNWCEAFSTYPRTYDLIHADGLLSMYINKCDIVDILLEMDRILRPEGAVIIRDHVDVVVKTKRVAEQLRWQSRIVHSEKGPFHPEKLLIVDNSIAASAN</sequence>
<dbReference type="Proteomes" id="UP000504607">
    <property type="component" value="Chromosome 2"/>
</dbReference>
<evidence type="ECO:0000256" key="2">
    <source>
        <dbReference type="ARBA" id="ARBA00022603"/>
    </source>
</evidence>
<proteinExistence type="inferred from homology"/>
<keyword evidence="11" id="KW-1185">Reference proteome</keyword>
<dbReference type="PANTHER" id="PTHR10108:SF968">
    <property type="entry name" value="METHYLTRANSFERASE PMT19-RELATED"/>
    <property type="match status" value="1"/>
</dbReference>
<accession>A0A6I9QQ06</accession>
<dbReference type="GeneID" id="105038132"/>
<evidence type="ECO:0000256" key="10">
    <source>
        <dbReference type="RuleBase" id="RU366043"/>
    </source>
</evidence>
<organism evidence="11 12">
    <name type="scientific">Elaeis guineensis var. tenera</name>
    <name type="common">Oil palm</name>
    <dbReference type="NCBI Taxonomy" id="51953"/>
    <lineage>
        <taxon>Eukaryota</taxon>
        <taxon>Viridiplantae</taxon>
        <taxon>Streptophyta</taxon>
        <taxon>Embryophyta</taxon>
        <taxon>Tracheophyta</taxon>
        <taxon>Spermatophyta</taxon>
        <taxon>Magnoliopsida</taxon>
        <taxon>Liliopsida</taxon>
        <taxon>Arecaceae</taxon>
        <taxon>Arecoideae</taxon>
        <taxon>Cocoseae</taxon>
        <taxon>Elaeidinae</taxon>
        <taxon>Elaeis</taxon>
    </lineage>
</organism>
<gene>
    <name evidence="12" type="primary">LOC105038132</name>
</gene>
<dbReference type="SUPFAM" id="SSF53335">
    <property type="entry name" value="S-adenosyl-L-methionine-dependent methyltransferases"/>
    <property type="match status" value="2"/>
</dbReference>
<dbReference type="RefSeq" id="XP_010912141.1">
    <property type="nucleotide sequence ID" value="XM_010913839.3"/>
</dbReference>
<keyword evidence="7" id="KW-0472">Membrane</keyword>
<dbReference type="GO" id="GO:0032259">
    <property type="term" value="P:methylation"/>
    <property type="evidence" value="ECO:0007669"/>
    <property type="project" value="UniProtKB-KW"/>
</dbReference>
<dbReference type="GO" id="GO:0016020">
    <property type="term" value="C:membrane"/>
    <property type="evidence" value="ECO:0007669"/>
    <property type="project" value="UniProtKB-SubCell"/>
</dbReference>